<feature type="compositionally biased region" description="Basic and acidic residues" evidence="1">
    <location>
        <begin position="1"/>
        <end position="11"/>
    </location>
</feature>
<dbReference type="EMBL" id="MKHE01000014">
    <property type="protein sequence ID" value="OWK08562.1"/>
    <property type="molecule type" value="Genomic_DNA"/>
</dbReference>
<proteinExistence type="predicted"/>
<protein>
    <submittedName>
        <fullName evidence="2">Uncharacterized protein</fullName>
    </submittedName>
</protein>
<keyword evidence="3" id="KW-1185">Reference proteome</keyword>
<reference evidence="2 3" key="1">
    <citation type="journal article" date="2018" name="Mol. Genet. Genomics">
        <title>The red deer Cervus elaphus genome CerEla1.0: sequencing, annotating, genes, and chromosomes.</title>
        <authorList>
            <person name="Bana N.A."/>
            <person name="Nyiri A."/>
            <person name="Nagy J."/>
            <person name="Frank K."/>
            <person name="Nagy T."/>
            <person name="Steger V."/>
            <person name="Schiller M."/>
            <person name="Lakatos P."/>
            <person name="Sugar L."/>
            <person name="Horn P."/>
            <person name="Barta E."/>
            <person name="Orosz L."/>
        </authorList>
    </citation>
    <scope>NUCLEOTIDE SEQUENCE [LARGE SCALE GENOMIC DNA]</scope>
    <source>
        <strain evidence="2">Hungarian</strain>
    </source>
</reference>
<organism evidence="2 3">
    <name type="scientific">Cervus elaphus hippelaphus</name>
    <name type="common">European red deer</name>
    <dbReference type="NCBI Taxonomy" id="46360"/>
    <lineage>
        <taxon>Eukaryota</taxon>
        <taxon>Metazoa</taxon>
        <taxon>Chordata</taxon>
        <taxon>Craniata</taxon>
        <taxon>Vertebrata</taxon>
        <taxon>Euteleostomi</taxon>
        <taxon>Mammalia</taxon>
        <taxon>Eutheria</taxon>
        <taxon>Laurasiatheria</taxon>
        <taxon>Artiodactyla</taxon>
        <taxon>Ruminantia</taxon>
        <taxon>Pecora</taxon>
        <taxon>Cervidae</taxon>
        <taxon>Cervinae</taxon>
        <taxon>Cervus</taxon>
    </lineage>
</organism>
<evidence type="ECO:0000313" key="2">
    <source>
        <dbReference type="EMBL" id="OWK08562.1"/>
    </source>
</evidence>
<comment type="caution">
    <text evidence="2">The sequence shown here is derived from an EMBL/GenBank/DDBJ whole genome shotgun (WGS) entry which is preliminary data.</text>
</comment>
<feature type="compositionally biased region" description="Low complexity" evidence="1">
    <location>
        <begin position="12"/>
        <end position="22"/>
    </location>
</feature>
<evidence type="ECO:0000313" key="3">
    <source>
        <dbReference type="Proteomes" id="UP000242450"/>
    </source>
</evidence>
<dbReference type="Proteomes" id="UP000242450">
    <property type="component" value="Chromosome 14"/>
</dbReference>
<gene>
    <name evidence="2" type="ORF">Celaphus_00011247</name>
</gene>
<dbReference type="AlphaFoldDB" id="A0A212CRK7"/>
<name>A0A212CRK7_CEREH</name>
<accession>A0A212CRK7</accession>
<feature type="region of interest" description="Disordered" evidence="1">
    <location>
        <begin position="1"/>
        <end position="56"/>
    </location>
</feature>
<evidence type="ECO:0000256" key="1">
    <source>
        <dbReference type="SAM" id="MobiDB-lite"/>
    </source>
</evidence>
<sequence length="90" mass="9459">MSPSLKEEKHSSGQSVPSQQPGEDSPIPQGQLRSKSWVRPWPLGGTEGGGPPTIGIQPLSLLQSNASNAQDCHSARRAKDLSACAKNVSL</sequence>